<feature type="binding site" evidence="1">
    <location>
        <position position="308"/>
    </location>
    <ligand>
        <name>Mg(2+)</name>
        <dbReference type="ChEBI" id="CHEBI:18420"/>
        <label>1</label>
    </ligand>
</feature>
<comment type="cofactor">
    <cofactor evidence="1">
        <name>Mg(2+)</name>
        <dbReference type="ChEBI" id="CHEBI:18420"/>
    </cofactor>
    <text evidence="1">Binds 2 magnesium ions per subunit.</text>
</comment>
<evidence type="ECO:0000313" key="3">
    <source>
        <dbReference type="Proteomes" id="UP000192678"/>
    </source>
</evidence>
<feature type="binding site" evidence="1">
    <location>
        <position position="306"/>
    </location>
    <ligand>
        <name>Mg(2+)</name>
        <dbReference type="ChEBI" id="CHEBI:18420"/>
        <label>1</label>
    </ligand>
</feature>
<sequence length="511" mass="57407">MKNFWTMVLLMSVIGIGSTTRILAQKIISKSTLKDKIKGGWAGQTIGVTFGWPSEFQYQGTFIQDYETIKWHDDYVNEAMTSFPGLFDDVYVDLTFVEVFDRLGLDAPADSFAKAFAASQYQLWHANQAGRYNIQQGIPAVKSGHWLNNPHADDIDFQIESDFIGLMSPGMPNTASDISDKVGHIMNSGDGWYGGVFISNMYALAFINNDISYIVNTALKAIPVQSKFYQCIADVVKWHKLYPTDWKRTWFEVQKKWAEDVGCPSMVFHPLNIDAKINAAYVVIGLLYGQGDFTKTLEISTRAGQDSDCNPSSAAGILGVILGYDKIPQKWITPLKKAEHRDFSFTKVSLNKVYEMGYNHALKNILKNGGSVRDDQVIITISAPKTVRFEENFAGHFPVGRISLAKTFQDKLEFNMNGIGFVIRGYAHKKKANAAAHVLQGALFIDGREVERANFPTGANQARTDLFWRYQLAKGDHKVKIEILNPHPDYEFVTVDYLVYDSKPLRLPGEL</sequence>
<protein>
    <submittedName>
        <fullName evidence="2">ADP-ribosylglycohydrolase</fullName>
    </submittedName>
</protein>
<keyword evidence="1" id="KW-0460">Magnesium</keyword>
<gene>
    <name evidence="2" type="ORF">SAMN04488101_1151</name>
</gene>
<dbReference type="InterPro" id="IPR036705">
    <property type="entry name" value="Ribosyl_crysJ1_sf"/>
</dbReference>
<organism evidence="2 3">
    <name type="scientific">Pedobacter nyackensis</name>
    <dbReference type="NCBI Taxonomy" id="475255"/>
    <lineage>
        <taxon>Bacteria</taxon>
        <taxon>Pseudomonadati</taxon>
        <taxon>Bacteroidota</taxon>
        <taxon>Sphingobacteriia</taxon>
        <taxon>Sphingobacteriales</taxon>
        <taxon>Sphingobacteriaceae</taxon>
        <taxon>Pedobacter</taxon>
    </lineage>
</organism>
<dbReference type="GO" id="GO:0016787">
    <property type="term" value="F:hydrolase activity"/>
    <property type="evidence" value="ECO:0007669"/>
    <property type="project" value="UniProtKB-KW"/>
</dbReference>
<name>A0A1W2ER82_9SPHI</name>
<dbReference type="Pfam" id="PF03747">
    <property type="entry name" value="ADP_ribosyl_GH"/>
    <property type="match status" value="1"/>
</dbReference>
<evidence type="ECO:0000256" key="1">
    <source>
        <dbReference type="PIRSR" id="PIRSR605502-1"/>
    </source>
</evidence>
<keyword evidence="2" id="KW-0378">Hydrolase</keyword>
<dbReference type="RefSeq" id="WP_084291384.1">
    <property type="nucleotide sequence ID" value="NZ_FWYB01000015.1"/>
</dbReference>
<dbReference type="Gene3D" id="1.10.4080.10">
    <property type="entry name" value="ADP-ribosylation/Crystallin J1"/>
    <property type="match status" value="1"/>
</dbReference>
<keyword evidence="1" id="KW-0479">Metal-binding</keyword>
<dbReference type="AlphaFoldDB" id="A0A1W2ER82"/>
<reference evidence="2 3" key="1">
    <citation type="submission" date="2017-04" db="EMBL/GenBank/DDBJ databases">
        <authorList>
            <person name="Afonso C.L."/>
            <person name="Miller P.J."/>
            <person name="Scott M.A."/>
            <person name="Spackman E."/>
            <person name="Goraichik I."/>
            <person name="Dimitrov K.M."/>
            <person name="Suarez D.L."/>
            <person name="Swayne D.E."/>
        </authorList>
    </citation>
    <scope>NUCLEOTIDE SEQUENCE [LARGE SCALE GENOMIC DNA]</scope>
    <source>
        <strain evidence="2 3">DSM 19625</strain>
    </source>
</reference>
<dbReference type="STRING" id="475255.SAMN04488101_1151"/>
<dbReference type="InterPro" id="IPR005502">
    <property type="entry name" value="Ribosyl_crysJ1"/>
</dbReference>
<dbReference type="EMBL" id="FWYB01000015">
    <property type="protein sequence ID" value="SMD12237.1"/>
    <property type="molecule type" value="Genomic_DNA"/>
</dbReference>
<dbReference type="Proteomes" id="UP000192678">
    <property type="component" value="Unassembled WGS sequence"/>
</dbReference>
<accession>A0A1W2ER82</accession>
<evidence type="ECO:0000313" key="2">
    <source>
        <dbReference type="EMBL" id="SMD12237.1"/>
    </source>
</evidence>
<keyword evidence="3" id="KW-1185">Reference proteome</keyword>
<dbReference type="SUPFAM" id="SSF101478">
    <property type="entry name" value="ADP-ribosylglycohydrolase"/>
    <property type="match status" value="1"/>
</dbReference>
<proteinExistence type="predicted"/>